<dbReference type="Proteomes" id="UP001159405">
    <property type="component" value="Unassembled WGS sequence"/>
</dbReference>
<dbReference type="SMART" id="SM00181">
    <property type="entry name" value="EGF"/>
    <property type="match status" value="4"/>
</dbReference>
<reference evidence="13 14" key="1">
    <citation type="submission" date="2022-05" db="EMBL/GenBank/DDBJ databases">
        <authorList>
            <consortium name="Genoscope - CEA"/>
            <person name="William W."/>
        </authorList>
    </citation>
    <scope>NUCLEOTIDE SEQUENCE [LARGE SCALE GENOMIC DNA]</scope>
</reference>
<dbReference type="InterPro" id="IPR026823">
    <property type="entry name" value="cEGF"/>
</dbReference>
<dbReference type="EMBL" id="CALNXK010000077">
    <property type="protein sequence ID" value="CAH3145866.1"/>
    <property type="molecule type" value="Genomic_DNA"/>
</dbReference>
<evidence type="ECO:0000256" key="7">
    <source>
        <dbReference type="ARBA" id="ARBA00023157"/>
    </source>
</evidence>
<keyword evidence="5" id="KW-0677">Repeat</keyword>
<comment type="caution">
    <text evidence="13">The sequence shown here is derived from an EMBL/GenBank/DDBJ whole genome shotgun (WGS) entry which is preliminary data.</text>
</comment>
<dbReference type="InterPro" id="IPR000152">
    <property type="entry name" value="EGF-type_Asp/Asn_hydroxyl_site"/>
</dbReference>
<evidence type="ECO:0000256" key="10">
    <source>
        <dbReference type="SAM" id="SignalP"/>
    </source>
</evidence>
<evidence type="ECO:0000256" key="9">
    <source>
        <dbReference type="PROSITE-ProRule" id="PRU00076"/>
    </source>
</evidence>
<organism evidence="13 14">
    <name type="scientific">Porites lobata</name>
    <dbReference type="NCBI Taxonomy" id="104759"/>
    <lineage>
        <taxon>Eukaryota</taxon>
        <taxon>Metazoa</taxon>
        <taxon>Cnidaria</taxon>
        <taxon>Anthozoa</taxon>
        <taxon>Hexacorallia</taxon>
        <taxon>Scleractinia</taxon>
        <taxon>Fungiina</taxon>
        <taxon>Poritidae</taxon>
        <taxon>Porites</taxon>
    </lineage>
</organism>
<dbReference type="InterPro" id="IPR001881">
    <property type="entry name" value="EGF-like_Ca-bd_dom"/>
</dbReference>
<keyword evidence="8" id="KW-0325">Glycoprotein</keyword>
<dbReference type="InterPro" id="IPR009030">
    <property type="entry name" value="Growth_fac_rcpt_cys_sf"/>
</dbReference>
<keyword evidence="2" id="KW-0964">Secreted</keyword>
<dbReference type="Pfam" id="PF07534">
    <property type="entry name" value="TLD"/>
    <property type="match status" value="1"/>
</dbReference>
<dbReference type="PROSITE" id="PS01186">
    <property type="entry name" value="EGF_2"/>
    <property type="match status" value="4"/>
</dbReference>
<dbReference type="PROSITE" id="PS01187">
    <property type="entry name" value="EGF_CA"/>
    <property type="match status" value="2"/>
</dbReference>
<dbReference type="SUPFAM" id="SSF57184">
    <property type="entry name" value="Growth factor receptor domain"/>
    <property type="match status" value="1"/>
</dbReference>
<evidence type="ECO:0000256" key="4">
    <source>
        <dbReference type="ARBA" id="ARBA00022729"/>
    </source>
</evidence>
<evidence type="ECO:0000259" key="12">
    <source>
        <dbReference type="PROSITE" id="PS51886"/>
    </source>
</evidence>
<evidence type="ECO:0000313" key="13">
    <source>
        <dbReference type="EMBL" id="CAH3145866.1"/>
    </source>
</evidence>
<feature type="chain" id="PRO_5047357334" evidence="10">
    <location>
        <begin position="22"/>
        <end position="539"/>
    </location>
</feature>
<protein>
    <submittedName>
        <fullName evidence="13">Uncharacterized protein</fullName>
    </submittedName>
</protein>
<feature type="domain" description="EGF-like" evidence="11">
    <location>
        <begin position="300"/>
        <end position="340"/>
    </location>
</feature>
<dbReference type="InterPro" id="IPR000742">
    <property type="entry name" value="EGF"/>
</dbReference>
<evidence type="ECO:0000256" key="3">
    <source>
        <dbReference type="ARBA" id="ARBA00022536"/>
    </source>
</evidence>
<dbReference type="Pfam" id="PF12947">
    <property type="entry name" value="EGF_3"/>
    <property type="match status" value="2"/>
</dbReference>
<feature type="domain" description="EGF-like" evidence="11">
    <location>
        <begin position="197"/>
        <end position="237"/>
    </location>
</feature>
<comment type="caution">
    <text evidence="9">Lacks conserved residue(s) required for the propagation of feature annotation.</text>
</comment>
<gene>
    <name evidence="13" type="ORF">PLOB_00044782</name>
</gene>
<evidence type="ECO:0000259" key="11">
    <source>
        <dbReference type="PROSITE" id="PS50026"/>
    </source>
</evidence>
<feature type="domain" description="TLDc" evidence="12">
    <location>
        <begin position="350"/>
        <end position="538"/>
    </location>
</feature>
<dbReference type="PROSITE" id="PS50026">
    <property type="entry name" value="EGF_3"/>
    <property type="match status" value="4"/>
</dbReference>
<keyword evidence="14" id="KW-1185">Reference proteome</keyword>
<evidence type="ECO:0000256" key="5">
    <source>
        <dbReference type="ARBA" id="ARBA00022737"/>
    </source>
</evidence>
<proteinExistence type="predicted"/>
<evidence type="ECO:0000256" key="6">
    <source>
        <dbReference type="ARBA" id="ARBA00022837"/>
    </source>
</evidence>
<evidence type="ECO:0000256" key="2">
    <source>
        <dbReference type="ARBA" id="ARBA00022525"/>
    </source>
</evidence>
<evidence type="ECO:0000256" key="8">
    <source>
        <dbReference type="ARBA" id="ARBA00023180"/>
    </source>
</evidence>
<accession>A0ABN8PQB0</accession>
<feature type="domain" description="EGF-like" evidence="11">
    <location>
        <begin position="238"/>
        <end position="278"/>
    </location>
</feature>
<dbReference type="CDD" id="cd00054">
    <property type="entry name" value="EGF_CA"/>
    <property type="match status" value="4"/>
</dbReference>
<sequence length="539" mass="59060">MTARIVFRIFVLALLLYSAVTQKCPAGGRSESSIVGWMLRGHVYDTLIAELPFTCVFKCREDNRCQSFNWVLSLLTCEFNNRTKEARPENFIPNQDRSYYRRDLQRVPLGSIQELPAETCDEIKRSEGHAVSGKYWFSTIKSGTSVLAYCNMQTNDIDECGASSPVCDINANCSNTRGSYICTCRTGYTGDGKTCQDIDECGASSPVCVLNANCSNTRGSYICTCRTGYTGDGKTCQDIDECGASSPVCDINANCSNTRGSYICTCKSGYAGDGKMCQGRIKQGAYDRSLWNSNIFVFLDIDECSASPPVCDSNANCSNTRGSYICTCKAGYNGDGKICGVFAEGLNDSVILRDNVHHLANLSAWLKPVAQSESSKWKRCWRASVDGWAVTTFHSGCDNKGPTVTIIRVGGTYIFGGYTNLSWGYSSCSGYRYDPQAFLFSLVNKPGWAPVKLPQTGQHSSYRRSIYDCSHYGPTFGGGHDIYIANHASSSSNSYASLGWTYSPPSGYKHSSTFARTFLAGGSNNLFTPDEVETFYETT</sequence>
<dbReference type="SUPFAM" id="SSF57196">
    <property type="entry name" value="EGF/Laminin"/>
    <property type="match status" value="1"/>
</dbReference>
<dbReference type="InterPro" id="IPR006571">
    <property type="entry name" value="TLDc_dom"/>
</dbReference>
<dbReference type="PANTHER" id="PTHR24039">
    <property type="entry name" value="FIBRILLIN-RELATED"/>
    <property type="match status" value="1"/>
</dbReference>
<name>A0ABN8PQB0_9CNID</name>
<keyword evidence="7" id="KW-1015">Disulfide bond</keyword>
<dbReference type="Gene3D" id="2.10.25.10">
    <property type="entry name" value="Laminin"/>
    <property type="match status" value="4"/>
</dbReference>
<dbReference type="SMART" id="SM00179">
    <property type="entry name" value="EGF_CA"/>
    <property type="match status" value="4"/>
</dbReference>
<keyword evidence="4 10" id="KW-0732">Signal</keyword>
<dbReference type="PROSITE" id="PS51886">
    <property type="entry name" value="TLDC"/>
    <property type="match status" value="1"/>
</dbReference>
<dbReference type="PANTHER" id="PTHR24039:SF28">
    <property type="entry name" value="EGF-LIKE DOMAIN-CONTAINING PROTEIN"/>
    <property type="match status" value="1"/>
</dbReference>
<dbReference type="InterPro" id="IPR024731">
    <property type="entry name" value="NELL2-like_EGF"/>
</dbReference>
<feature type="signal peptide" evidence="10">
    <location>
        <begin position="1"/>
        <end position="21"/>
    </location>
</feature>
<keyword evidence="3 9" id="KW-0245">EGF-like domain</keyword>
<comment type="subcellular location">
    <subcellularLocation>
        <location evidence="1">Secreted</location>
    </subcellularLocation>
</comment>
<dbReference type="PROSITE" id="PS00010">
    <property type="entry name" value="ASX_HYDROXYL"/>
    <property type="match status" value="4"/>
</dbReference>
<dbReference type="InterPro" id="IPR018097">
    <property type="entry name" value="EGF_Ca-bd_CS"/>
</dbReference>
<dbReference type="Pfam" id="PF12662">
    <property type="entry name" value="cEGF"/>
    <property type="match status" value="2"/>
</dbReference>
<feature type="domain" description="EGF-like" evidence="11">
    <location>
        <begin position="156"/>
        <end position="196"/>
    </location>
</feature>
<keyword evidence="6" id="KW-0106">Calcium</keyword>
<dbReference type="SMART" id="SM00584">
    <property type="entry name" value="TLDc"/>
    <property type="match status" value="1"/>
</dbReference>
<evidence type="ECO:0000256" key="1">
    <source>
        <dbReference type="ARBA" id="ARBA00004613"/>
    </source>
</evidence>
<evidence type="ECO:0000313" key="14">
    <source>
        <dbReference type="Proteomes" id="UP001159405"/>
    </source>
</evidence>